<reference evidence="2" key="3">
    <citation type="submission" date="2024-09" db="EMBL/GenBank/DDBJ databases">
        <authorList>
            <person name="Sun Q."/>
        </authorList>
    </citation>
    <scope>NUCLEOTIDE SEQUENCE</scope>
    <source>
        <strain evidence="2">NBRC 107106</strain>
    </source>
</reference>
<evidence type="ECO:0000313" key="3">
    <source>
        <dbReference type="Proteomes" id="UP001596417"/>
    </source>
</evidence>
<protein>
    <submittedName>
        <fullName evidence="2">Uncharacterized protein</fullName>
    </submittedName>
</protein>
<gene>
    <name evidence="1" type="ORF">ACFQL7_20230</name>
    <name evidence="2" type="ORF">ACFQL7_20570</name>
</gene>
<evidence type="ECO:0000313" key="1">
    <source>
        <dbReference type="EMBL" id="MFC7191882.1"/>
    </source>
</evidence>
<comment type="caution">
    <text evidence="2">The sequence shown here is derived from an EMBL/GenBank/DDBJ whole genome shotgun (WGS) entry which is preliminary data.</text>
</comment>
<dbReference type="GeneID" id="76201671"/>
<reference evidence="2" key="1">
    <citation type="journal article" date="2014" name="Int. J. Syst. Evol. Microbiol.">
        <title>Complete genome sequence of Corynebacterium casei LMG S-19264T (=DSM 44701T), isolated from a smear-ripened cheese.</title>
        <authorList>
            <consortium name="US DOE Joint Genome Institute (JGI-PGF)"/>
            <person name="Walter F."/>
            <person name="Albersmeier A."/>
            <person name="Kalinowski J."/>
            <person name="Ruckert C."/>
        </authorList>
    </citation>
    <scope>NUCLEOTIDE SEQUENCE [LARGE SCALE GENOMIC DNA]</scope>
    <source>
        <strain evidence="2">NBRC 107106</strain>
    </source>
</reference>
<dbReference type="AlphaFoldDB" id="A0ABD5YSQ4"/>
<dbReference type="EMBL" id="JBHTAX010000001">
    <property type="protein sequence ID" value="MFC7191882.1"/>
    <property type="molecule type" value="Genomic_DNA"/>
</dbReference>
<name>A0ABD5YSQ4_9EURY</name>
<dbReference type="EMBL" id="JBHTAX010000002">
    <property type="protein sequence ID" value="MFC7191947.1"/>
    <property type="molecule type" value="Genomic_DNA"/>
</dbReference>
<sequence length="59" mass="6280">MKEPAPAMKQAKLVDDTDVAPARPDGACLRFDQCGNLAPGGTETNNSLCEDCLDDIRNS</sequence>
<dbReference type="Proteomes" id="UP001596417">
    <property type="component" value="Unassembled WGS sequence"/>
</dbReference>
<keyword evidence="3" id="KW-1185">Reference proteome</keyword>
<dbReference type="RefSeq" id="WP_264822341.1">
    <property type="nucleotide sequence ID" value="NZ_CP110249.1"/>
</dbReference>
<organism evidence="2 3">
    <name type="scientific">Halocatena marina</name>
    <dbReference type="NCBI Taxonomy" id="2934937"/>
    <lineage>
        <taxon>Archaea</taxon>
        <taxon>Methanobacteriati</taxon>
        <taxon>Methanobacteriota</taxon>
        <taxon>Stenosarchaea group</taxon>
        <taxon>Halobacteria</taxon>
        <taxon>Halobacteriales</taxon>
        <taxon>Natronomonadaceae</taxon>
        <taxon>Halocatena</taxon>
    </lineage>
</organism>
<proteinExistence type="predicted"/>
<reference evidence="3" key="2">
    <citation type="journal article" date="2019" name="Int. J. Syst. Evol. Microbiol.">
        <title>The Global Catalogue of Microorganisms (GCM) 10K type strain sequencing project: providing services to taxonomists for standard genome sequencing and annotation.</title>
        <authorList>
            <consortium name="The Broad Institute Genomics Platform"/>
            <consortium name="The Broad Institute Genome Sequencing Center for Infectious Disease"/>
            <person name="Wu L."/>
            <person name="Ma J."/>
        </authorList>
    </citation>
    <scope>NUCLEOTIDE SEQUENCE [LARGE SCALE GENOMIC DNA]</scope>
    <source>
        <strain evidence="3">RDMS1</strain>
    </source>
</reference>
<accession>A0ABD5YSQ4</accession>
<evidence type="ECO:0000313" key="2">
    <source>
        <dbReference type="EMBL" id="MFC7191947.1"/>
    </source>
</evidence>